<dbReference type="InterPro" id="IPR058792">
    <property type="entry name" value="Beta-barrel_RND_2"/>
</dbReference>
<dbReference type="NCBIfam" id="TIGR01730">
    <property type="entry name" value="RND_mfp"/>
    <property type="match status" value="1"/>
</dbReference>
<sequence>MKFKYVIYILLAVGLGSLIMYRIDANATIGKTSKPSPEATKTNVRGIVLTPRKFDDNISLSGTLEANEQIEIRSEVSGIVKGINFQEGSKVGQGQVLFRVDDVELQAQLSKAKTAEKLASENERRAKLLLEKQAISQEEYDIASADFKSANAETSLISAQLSKTVIRAPFSGTIGLRSISVGTYVTPTTPVAKLVNTSKLKITFSIPEKYASQIREGSNLTFKTSDSAKDYTATIYAIEPEVEIATRTLRMRAIADNLDGTLYPGAYANVVLPLQTVEDALLVPSEALIPVQNGKKIFVAENGKAKEVDVEIGARTGSEVRVLNGLHVGDTVLTYGVMALKNGAPVTVELEEQELNPAE</sequence>
<dbReference type="Gene3D" id="2.40.420.20">
    <property type="match status" value="1"/>
</dbReference>
<keyword evidence="2" id="KW-0472">Membrane</keyword>
<keyword evidence="2" id="KW-1133">Transmembrane helix</keyword>
<organism evidence="7 8">
    <name type="scientific">Maribacter algicola</name>
    <dbReference type="NCBI Taxonomy" id="2498892"/>
    <lineage>
        <taxon>Bacteria</taxon>
        <taxon>Pseudomonadati</taxon>
        <taxon>Bacteroidota</taxon>
        <taxon>Flavobacteriia</taxon>
        <taxon>Flavobacteriales</taxon>
        <taxon>Flavobacteriaceae</taxon>
        <taxon>Maribacter</taxon>
    </lineage>
</organism>
<dbReference type="Pfam" id="PF25876">
    <property type="entry name" value="HH_MFP_RND"/>
    <property type="match status" value="1"/>
</dbReference>
<dbReference type="AlphaFoldDB" id="A0A426RIG8"/>
<feature type="domain" description="CusB-like beta-barrel" evidence="5">
    <location>
        <begin position="202"/>
        <end position="272"/>
    </location>
</feature>
<dbReference type="Gene3D" id="2.40.30.170">
    <property type="match status" value="1"/>
</dbReference>
<dbReference type="PANTHER" id="PTHR30469:SF36">
    <property type="entry name" value="BLL3903 PROTEIN"/>
    <property type="match status" value="1"/>
</dbReference>
<gene>
    <name evidence="7" type="ORF">DZC72_13765</name>
</gene>
<feature type="domain" description="YknX-like C-terminal permuted SH3-like" evidence="6">
    <location>
        <begin position="281"/>
        <end position="348"/>
    </location>
</feature>
<dbReference type="RefSeq" id="WP_125223460.1">
    <property type="nucleotide sequence ID" value="NZ_QUSX01000002.1"/>
</dbReference>
<dbReference type="PANTHER" id="PTHR30469">
    <property type="entry name" value="MULTIDRUG RESISTANCE PROTEIN MDTA"/>
    <property type="match status" value="1"/>
</dbReference>
<dbReference type="GO" id="GO:1990281">
    <property type="term" value="C:efflux pump complex"/>
    <property type="evidence" value="ECO:0007669"/>
    <property type="project" value="TreeGrafter"/>
</dbReference>
<evidence type="ECO:0000313" key="8">
    <source>
        <dbReference type="Proteomes" id="UP000286990"/>
    </source>
</evidence>
<protein>
    <submittedName>
        <fullName evidence="7">Efflux RND transporter periplasmic adaptor subunit</fullName>
    </submittedName>
</protein>
<name>A0A426RIG8_9FLAO</name>
<dbReference type="Pfam" id="PF25989">
    <property type="entry name" value="YknX_C"/>
    <property type="match status" value="1"/>
</dbReference>
<dbReference type="Pfam" id="PF25954">
    <property type="entry name" value="Beta-barrel_RND_2"/>
    <property type="match status" value="1"/>
</dbReference>
<dbReference type="SUPFAM" id="SSF111369">
    <property type="entry name" value="HlyD-like secretion proteins"/>
    <property type="match status" value="1"/>
</dbReference>
<proteinExistence type="inferred from homology"/>
<dbReference type="EMBL" id="QUSX01000002">
    <property type="protein sequence ID" value="RRQ48738.1"/>
    <property type="molecule type" value="Genomic_DNA"/>
</dbReference>
<dbReference type="Gene3D" id="1.10.287.470">
    <property type="entry name" value="Helix hairpin bin"/>
    <property type="match status" value="1"/>
</dbReference>
<evidence type="ECO:0000256" key="1">
    <source>
        <dbReference type="ARBA" id="ARBA00009477"/>
    </source>
</evidence>
<feature type="transmembrane region" description="Helical" evidence="2">
    <location>
        <begin position="5"/>
        <end position="23"/>
    </location>
</feature>
<evidence type="ECO:0000259" key="3">
    <source>
        <dbReference type="Pfam" id="PF25876"/>
    </source>
</evidence>
<evidence type="ECO:0000259" key="5">
    <source>
        <dbReference type="Pfam" id="PF25954"/>
    </source>
</evidence>
<dbReference type="InterPro" id="IPR058637">
    <property type="entry name" value="YknX-like_C"/>
</dbReference>
<dbReference type="Proteomes" id="UP000286990">
    <property type="component" value="Unassembled WGS sequence"/>
</dbReference>
<feature type="domain" description="Multidrug resistance protein MdtA-like alpha-helical hairpin" evidence="3">
    <location>
        <begin position="104"/>
        <end position="154"/>
    </location>
</feature>
<evidence type="ECO:0000259" key="4">
    <source>
        <dbReference type="Pfam" id="PF25917"/>
    </source>
</evidence>
<accession>A0A426RIG8</accession>
<dbReference type="OrthoDB" id="9806939at2"/>
<keyword evidence="2" id="KW-0812">Transmembrane</keyword>
<dbReference type="InterPro" id="IPR006143">
    <property type="entry name" value="RND_pump_MFP"/>
</dbReference>
<evidence type="ECO:0000259" key="6">
    <source>
        <dbReference type="Pfam" id="PF25989"/>
    </source>
</evidence>
<dbReference type="GO" id="GO:0015562">
    <property type="term" value="F:efflux transmembrane transporter activity"/>
    <property type="evidence" value="ECO:0007669"/>
    <property type="project" value="TreeGrafter"/>
</dbReference>
<dbReference type="Pfam" id="PF25917">
    <property type="entry name" value="BSH_RND"/>
    <property type="match status" value="1"/>
</dbReference>
<evidence type="ECO:0000256" key="2">
    <source>
        <dbReference type="SAM" id="Phobius"/>
    </source>
</evidence>
<comment type="similarity">
    <text evidence="1">Belongs to the membrane fusion protein (MFP) (TC 8.A.1) family.</text>
</comment>
<dbReference type="InterPro" id="IPR058624">
    <property type="entry name" value="MdtA-like_HH"/>
</dbReference>
<comment type="caution">
    <text evidence="7">The sequence shown here is derived from an EMBL/GenBank/DDBJ whole genome shotgun (WGS) entry which is preliminary data.</text>
</comment>
<evidence type="ECO:0000313" key="7">
    <source>
        <dbReference type="EMBL" id="RRQ48738.1"/>
    </source>
</evidence>
<reference evidence="8" key="1">
    <citation type="submission" date="2018-08" db="EMBL/GenBank/DDBJ databases">
        <authorList>
            <person name="Khan S.A."/>
            <person name="J S.E."/>
        </authorList>
    </citation>
    <scope>NUCLEOTIDE SEQUENCE [LARGE SCALE GENOMIC DNA]</scope>
    <source>
        <strain evidence="8">PoM-212</strain>
    </source>
</reference>
<dbReference type="Gene3D" id="2.40.50.100">
    <property type="match status" value="1"/>
</dbReference>
<reference evidence="8" key="2">
    <citation type="submission" date="2018-12" db="EMBL/GenBank/DDBJ databases">
        <title>Maribacter lutimaris sp. nov., isolated from marine sediment.</title>
        <authorList>
            <person name="Kim K.K."/>
        </authorList>
    </citation>
    <scope>NUCLEOTIDE SEQUENCE [LARGE SCALE GENOMIC DNA]</scope>
    <source>
        <strain evidence="8">PoM-212</strain>
    </source>
</reference>
<keyword evidence="8" id="KW-1185">Reference proteome</keyword>
<dbReference type="InterPro" id="IPR058625">
    <property type="entry name" value="MdtA-like_BSH"/>
</dbReference>
<feature type="domain" description="Multidrug resistance protein MdtA-like barrel-sandwich hybrid" evidence="4">
    <location>
        <begin position="68"/>
        <end position="192"/>
    </location>
</feature>